<dbReference type="PROSITE" id="PS50115">
    <property type="entry name" value="ARFGAP"/>
    <property type="match status" value="1"/>
</dbReference>
<dbReference type="Proteomes" id="UP000481288">
    <property type="component" value="Unassembled WGS sequence"/>
</dbReference>
<feature type="domain" description="Arf-GAP" evidence="4">
    <location>
        <begin position="15"/>
        <end position="154"/>
    </location>
</feature>
<protein>
    <submittedName>
        <fullName evidence="5">UBA domain-containing protein 3</fullName>
    </submittedName>
</protein>
<dbReference type="GO" id="GO:0005737">
    <property type="term" value="C:cytoplasm"/>
    <property type="evidence" value="ECO:0007669"/>
    <property type="project" value="TreeGrafter"/>
</dbReference>
<keyword evidence="1" id="KW-0863">Zinc-finger</keyword>
<keyword evidence="6" id="KW-1185">Reference proteome</keyword>
<dbReference type="Gene3D" id="1.10.220.150">
    <property type="entry name" value="Arf GTPase activating protein"/>
    <property type="match status" value="1"/>
</dbReference>
<gene>
    <name evidence="5" type="primary">ucp3</name>
    <name evidence="5" type="ORF">LCER1_G008275</name>
</gene>
<dbReference type="InterPro" id="IPR051718">
    <property type="entry name" value="ARF_GTPase-activating"/>
</dbReference>
<dbReference type="FunFam" id="1.10.220.150:FF:000026">
    <property type="entry name" value="GTPase activating protein for Arf, putative"/>
    <property type="match status" value="1"/>
</dbReference>
<feature type="compositionally biased region" description="Low complexity" evidence="2">
    <location>
        <begin position="581"/>
        <end position="605"/>
    </location>
</feature>
<dbReference type="SUPFAM" id="SSF46934">
    <property type="entry name" value="UBA-like"/>
    <property type="match status" value="1"/>
</dbReference>
<dbReference type="GO" id="GO:0008270">
    <property type="term" value="F:zinc ion binding"/>
    <property type="evidence" value="ECO:0007669"/>
    <property type="project" value="UniProtKB-KW"/>
</dbReference>
<dbReference type="InterPro" id="IPR037278">
    <property type="entry name" value="ARFGAP/RecO"/>
</dbReference>
<feature type="region of interest" description="Disordered" evidence="2">
    <location>
        <begin position="396"/>
        <end position="418"/>
    </location>
</feature>
<accession>A0A7D8UIN0</accession>
<dbReference type="AlphaFoldDB" id="A0A7D8UIN0"/>
<feature type="region of interest" description="Disordered" evidence="2">
    <location>
        <begin position="581"/>
        <end position="698"/>
    </location>
</feature>
<reference evidence="5 6" key="1">
    <citation type="submission" date="2018-05" db="EMBL/GenBank/DDBJ databases">
        <title>Whole genome sequencing for identification of molecular markers to develop diagnostic detection tools for the regulated plant pathogen Lachnellula willkommii.</title>
        <authorList>
            <person name="Giroux E."/>
            <person name="Bilodeau G."/>
        </authorList>
    </citation>
    <scope>NUCLEOTIDE SEQUENCE [LARGE SCALE GENOMIC DNA]</scope>
    <source>
        <strain evidence="5 6">CBS 625.97</strain>
    </source>
</reference>
<sequence length="698" mass="77900">MSGALSKRQQARNERTLQDLIKSVPGNNVCADCQARNPGWASWSLGVFLCMRCAALHRKLGTHITKVKSLSMDSWSNEQVDVWIEALQSDGIDSNIWQNMKKVGNVVSNRIYNPQNTRPPIPFDADEADSAMERFIRQKYQDRAVKAPTRHNTGSTNSDDQPPPLPPKEGRRFGFRSASSIFPLSSKSRRETAARQEFETSQQDDFDAFGERSPSHRMNKQSRIFGNNVGATYDDDLDVKMAKLRDMGFMDEKRNIAVLKGLSGNLEKSIETLARLGEGNGVPRMPPKPKPTVDTSGPSSRSRTPLSPSAGLTIDRTPHKEPTRQTSNPFDMLDTPPPIAQPQSSQSTGSLPPPPNQNPYQQTSNPFGLMPSQSQVGLNQAFQSMAVSSPQPPLFPNHTGGFPGPQQQPNQQMYQQSMTPPVPSIPQQYYPPIYENVQQQPQQPQQAQQVEQSINYNPFMQQQTQTQTHQAPPINTNFQSNPFMQQMQPQGQNLYQSPTEHQSPQQYRSPAAFHSYQNQTQPQSNPFLQNSQAQQPYDYQQQNQQQNQFQQPPRQQTFPLMAQQNGRADSRTILDLYNYPQAAPTPQQPQQTQQDQMQAQNMAMPSTATYQQQPQLQPRSVSSPLVTQIAGNRNPFMSNGGGVHSSAGDSVGNMNPFPQVQNGARHASQESVNIDAGGWQNGRHSPDAWGTISARSTR</sequence>
<dbReference type="PANTHER" id="PTHR45705">
    <property type="entry name" value="FI20236P1"/>
    <property type="match status" value="1"/>
</dbReference>
<feature type="compositionally biased region" description="Polar residues" evidence="2">
    <location>
        <begin position="177"/>
        <end position="186"/>
    </location>
</feature>
<dbReference type="SMART" id="SM00105">
    <property type="entry name" value="ArfGap"/>
    <property type="match status" value="1"/>
</dbReference>
<feature type="compositionally biased region" description="Polar residues" evidence="2">
    <location>
        <begin position="652"/>
        <end position="662"/>
    </location>
</feature>
<feature type="compositionally biased region" description="Low complexity" evidence="2">
    <location>
        <begin position="295"/>
        <end position="309"/>
    </location>
</feature>
<dbReference type="GO" id="GO:0005096">
    <property type="term" value="F:GTPase activator activity"/>
    <property type="evidence" value="ECO:0007669"/>
    <property type="project" value="InterPro"/>
</dbReference>
<dbReference type="PRINTS" id="PR00405">
    <property type="entry name" value="REVINTRACTNG"/>
</dbReference>
<keyword evidence="1" id="KW-0479">Metal-binding</keyword>
<feature type="compositionally biased region" description="Polar residues" evidence="2">
    <location>
        <begin position="606"/>
        <end position="637"/>
    </location>
</feature>
<proteinExistence type="predicted"/>
<dbReference type="PANTHER" id="PTHR45705:SF7">
    <property type="entry name" value="ACTIVATING PROTEIN FOR ARF, PUTATIVE (AFU_ORTHOLOGUE AFUA_4G09120)-RELATED"/>
    <property type="match status" value="1"/>
</dbReference>
<feature type="compositionally biased region" description="Polar residues" evidence="2">
    <location>
        <begin position="515"/>
        <end position="528"/>
    </location>
</feature>
<dbReference type="EMBL" id="QGMG01001394">
    <property type="protein sequence ID" value="TVY48568.1"/>
    <property type="molecule type" value="Genomic_DNA"/>
</dbReference>
<dbReference type="SUPFAM" id="SSF57863">
    <property type="entry name" value="ArfGap/RecO-like zinc finger"/>
    <property type="match status" value="1"/>
</dbReference>
<organism evidence="5 6">
    <name type="scientific">Lachnellula cervina</name>
    <dbReference type="NCBI Taxonomy" id="1316786"/>
    <lineage>
        <taxon>Eukaryota</taxon>
        <taxon>Fungi</taxon>
        <taxon>Dikarya</taxon>
        <taxon>Ascomycota</taxon>
        <taxon>Pezizomycotina</taxon>
        <taxon>Leotiomycetes</taxon>
        <taxon>Helotiales</taxon>
        <taxon>Lachnaceae</taxon>
        <taxon>Lachnellula</taxon>
    </lineage>
</organism>
<evidence type="ECO:0000313" key="6">
    <source>
        <dbReference type="Proteomes" id="UP000481288"/>
    </source>
</evidence>
<dbReference type="PROSITE" id="PS50030">
    <property type="entry name" value="UBA"/>
    <property type="match status" value="1"/>
</dbReference>
<dbReference type="InterPro" id="IPR001164">
    <property type="entry name" value="ArfGAP_dom"/>
</dbReference>
<feature type="compositionally biased region" description="Polar residues" evidence="2">
    <location>
        <begin position="150"/>
        <end position="160"/>
    </location>
</feature>
<evidence type="ECO:0000256" key="2">
    <source>
        <dbReference type="SAM" id="MobiDB-lite"/>
    </source>
</evidence>
<keyword evidence="1" id="KW-0862">Zinc</keyword>
<feature type="compositionally biased region" description="Low complexity" evidence="2">
    <location>
        <begin position="529"/>
        <end position="554"/>
    </location>
</feature>
<dbReference type="InterPro" id="IPR009060">
    <property type="entry name" value="UBA-like_sf"/>
</dbReference>
<evidence type="ECO:0000259" key="4">
    <source>
        <dbReference type="PROSITE" id="PS50115"/>
    </source>
</evidence>
<comment type="caution">
    <text evidence="5">The sequence shown here is derived from an EMBL/GenBank/DDBJ whole genome shotgun (WGS) entry which is preliminary data.</text>
</comment>
<feature type="compositionally biased region" description="Low complexity" evidence="2">
    <location>
        <begin position="404"/>
        <end position="416"/>
    </location>
</feature>
<dbReference type="Gene3D" id="1.10.8.10">
    <property type="entry name" value="DNA helicase RuvA subunit, C-terminal domain"/>
    <property type="match status" value="1"/>
</dbReference>
<feature type="compositionally biased region" description="Polar residues" evidence="2">
    <location>
        <begin position="473"/>
        <end position="508"/>
    </location>
</feature>
<name>A0A7D8UIN0_9HELO</name>
<evidence type="ECO:0000256" key="1">
    <source>
        <dbReference type="PROSITE-ProRule" id="PRU00288"/>
    </source>
</evidence>
<dbReference type="FunFam" id="1.10.8.10:FF:000081">
    <property type="entry name" value="GTPase activating protein for Arf"/>
    <property type="match status" value="1"/>
</dbReference>
<dbReference type="InterPro" id="IPR015940">
    <property type="entry name" value="UBA"/>
</dbReference>
<dbReference type="OrthoDB" id="10266696at2759"/>
<dbReference type="InterPro" id="IPR038508">
    <property type="entry name" value="ArfGAP_dom_sf"/>
</dbReference>
<dbReference type="Pfam" id="PF01412">
    <property type="entry name" value="ArfGap"/>
    <property type="match status" value="1"/>
</dbReference>
<feature type="compositionally biased region" description="Basic and acidic residues" evidence="2">
    <location>
        <begin position="188"/>
        <end position="198"/>
    </location>
</feature>
<evidence type="ECO:0000259" key="3">
    <source>
        <dbReference type="PROSITE" id="PS50030"/>
    </source>
</evidence>
<evidence type="ECO:0000313" key="5">
    <source>
        <dbReference type="EMBL" id="TVY48568.1"/>
    </source>
</evidence>
<feature type="region of interest" description="Disordered" evidence="2">
    <location>
        <begin position="142"/>
        <end position="222"/>
    </location>
</feature>
<feature type="region of interest" description="Disordered" evidence="2">
    <location>
        <begin position="276"/>
        <end position="373"/>
    </location>
</feature>
<feature type="domain" description="UBA" evidence="3">
    <location>
        <begin position="232"/>
        <end position="276"/>
    </location>
</feature>
<feature type="region of interest" description="Disordered" evidence="2">
    <location>
        <begin position="462"/>
        <end position="554"/>
    </location>
</feature>
<dbReference type="CDD" id="cd08204">
    <property type="entry name" value="ArfGap"/>
    <property type="match status" value="1"/>
</dbReference>